<keyword evidence="2" id="KW-0560">Oxidoreductase</keyword>
<gene>
    <name evidence="4" type="ORF">A3783_14645</name>
</gene>
<evidence type="ECO:0000313" key="4">
    <source>
        <dbReference type="EMBL" id="OAN10228.1"/>
    </source>
</evidence>
<reference evidence="4 5" key="1">
    <citation type="submission" date="2016-03" db="EMBL/GenBank/DDBJ databases">
        <authorList>
            <person name="Cho S.-Y."/>
            <person name="Lim S."/>
            <person name="Kim H."/>
            <person name="Soh E.H."/>
            <person name="Moon J.S."/>
        </authorList>
    </citation>
    <scope>NUCLEOTIDE SEQUENCE [LARGE SCALE GENOMIC DNA]</scope>
    <source>
        <strain evidence="4 5">KCTC 3810</strain>
    </source>
</reference>
<dbReference type="PIRSF" id="PIRSF000126">
    <property type="entry name" value="11-beta-HSD1"/>
    <property type="match status" value="1"/>
</dbReference>
<organism evidence="4 5">
    <name type="scientific">Exiguobacterium undae</name>
    <dbReference type="NCBI Taxonomy" id="169177"/>
    <lineage>
        <taxon>Bacteria</taxon>
        <taxon>Bacillati</taxon>
        <taxon>Bacillota</taxon>
        <taxon>Bacilli</taxon>
        <taxon>Bacillales</taxon>
        <taxon>Bacillales Family XII. Incertae Sedis</taxon>
        <taxon>Exiguobacterium</taxon>
    </lineage>
</organism>
<comment type="caution">
    <text evidence="4">The sequence shown here is derived from an EMBL/GenBank/DDBJ whole genome shotgun (WGS) entry which is preliminary data.</text>
</comment>
<keyword evidence="5" id="KW-1185">Reference proteome</keyword>
<dbReference type="PANTHER" id="PTHR44196">
    <property type="entry name" value="DEHYDROGENASE/REDUCTASE SDR FAMILY MEMBER 7B"/>
    <property type="match status" value="1"/>
</dbReference>
<accession>A0ABX2V573</accession>
<dbReference type="PANTHER" id="PTHR44196:SF2">
    <property type="entry name" value="SHORT-CHAIN DEHYDROGENASE-RELATED"/>
    <property type="match status" value="1"/>
</dbReference>
<evidence type="ECO:0000256" key="1">
    <source>
        <dbReference type="ARBA" id="ARBA00006484"/>
    </source>
</evidence>
<name>A0ABX2V573_9BACL</name>
<proteinExistence type="inferred from homology"/>
<dbReference type="EMBL" id="LVVL01000018">
    <property type="protein sequence ID" value="OAN10228.1"/>
    <property type="molecule type" value="Genomic_DNA"/>
</dbReference>
<evidence type="ECO:0000313" key="5">
    <source>
        <dbReference type="Proteomes" id="UP000078447"/>
    </source>
</evidence>
<dbReference type="CDD" id="cd05233">
    <property type="entry name" value="SDR_c"/>
    <property type="match status" value="1"/>
</dbReference>
<evidence type="ECO:0000256" key="2">
    <source>
        <dbReference type="ARBA" id="ARBA00023002"/>
    </source>
</evidence>
<dbReference type="InterPro" id="IPR036291">
    <property type="entry name" value="NAD(P)-bd_dom_sf"/>
</dbReference>
<evidence type="ECO:0000256" key="3">
    <source>
        <dbReference type="RuleBase" id="RU000363"/>
    </source>
</evidence>
<dbReference type="PRINTS" id="PR00080">
    <property type="entry name" value="SDRFAMILY"/>
</dbReference>
<dbReference type="SUPFAM" id="SSF51735">
    <property type="entry name" value="NAD(P)-binding Rossmann-fold domains"/>
    <property type="match status" value="1"/>
</dbReference>
<dbReference type="Pfam" id="PF00106">
    <property type="entry name" value="adh_short"/>
    <property type="match status" value="1"/>
</dbReference>
<comment type="similarity">
    <text evidence="1 3">Belongs to the short-chain dehydrogenases/reductases (SDR) family.</text>
</comment>
<dbReference type="PRINTS" id="PR00081">
    <property type="entry name" value="GDHRDH"/>
</dbReference>
<dbReference type="InterPro" id="IPR002347">
    <property type="entry name" value="SDR_fam"/>
</dbReference>
<dbReference type="Gene3D" id="3.40.50.720">
    <property type="entry name" value="NAD(P)-binding Rossmann-like Domain"/>
    <property type="match status" value="1"/>
</dbReference>
<dbReference type="Proteomes" id="UP000078447">
    <property type="component" value="Unassembled WGS sequence"/>
</dbReference>
<dbReference type="RefSeq" id="WP_028105549.1">
    <property type="nucleotide sequence ID" value="NZ_LVVL01000018.1"/>
</dbReference>
<sequence length="257" mass="28246">MNVLITGASAGIGRELAYLHGEQGHHLLLVGRNVEQLFETKHFVEQRGGSAVVLPYDIGQTVQIKALLRATEHTRVDVLINNAGFGLYGEFIETDVSRELNMIDVNIRALTYLTKAFSRRMQLQGGGRIVQIASTSSFHGGPFMSVYYATKAYVLSFSEALADELAPYNIQVTAVCPGATHTDFAKTADLATSGLFKRPGIMDAKTTAQLSFTGYMKGKTLVIPGRSNAIYVFMTRFLSRRKLVQMTHQLQAPTHSL</sequence>
<protein>
    <submittedName>
        <fullName evidence="4">Short-chain dehydrogenase</fullName>
    </submittedName>
</protein>